<evidence type="ECO:0000256" key="16">
    <source>
        <dbReference type="ARBA" id="ARBA00023157"/>
    </source>
</evidence>
<dbReference type="Gene3D" id="3.30.565.10">
    <property type="entry name" value="Histidine kinase-like ATPase, C-terminal domain"/>
    <property type="match status" value="1"/>
</dbReference>
<dbReference type="GO" id="GO:0005789">
    <property type="term" value="C:endoplasmic reticulum membrane"/>
    <property type="evidence" value="ECO:0007669"/>
    <property type="project" value="UniProtKB-SubCell"/>
</dbReference>
<dbReference type="Pfam" id="PF01590">
    <property type="entry name" value="GAF"/>
    <property type="match status" value="1"/>
</dbReference>
<keyword evidence="5 18" id="KW-0812">Transmembrane</keyword>
<evidence type="ECO:0000256" key="1">
    <source>
        <dbReference type="ARBA" id="ARBA00001935"/>
    </source>
</evidence>
<evidence type="ECO:0000256" key="3">
    <source>
        <dbReference type="ARBA" id="ARBA00009842"/>
    </source>
</evidence>
<evidence type="ECO:0000256" key="17">
    <source>
        <dbReference type="ARBA" id="ARBA00023170"/>
    </source>
</evidence>
<dbReference type="SMART" id="SM00387">
    <property type="entry name" value="HATPase_c"/>
    <property type="match status" value="1"/>
</dbReference>
<proteinExistence type="inferred from homology"/>
<protein>
    <submittedName>
        <fullName evidence="21">Probable ethylene response sensor 1 isoform X1</fullName>
    </submittedName>
</protein>
<feature type="domain" description="Histidine kinase" evidence="19">
    <location>
        <begin position="348"/>
        <end position="582"/>
    </location>
</feature>
<evidence type="ECO:0000256" key="10">
    <source>
        <dbReference type="ARBA" id="ARBA00022824"/>
    </source>
</evidence>
<dbReference type="Pfam" id="PF25487">
    <property type="entry name" value="ETR1_N"/>
    <property type="match status" value="1"/>
</dbReference>
<sequence>MDFCNCIGERSTDNFVVKLQHYSDALTAFAHFIIPLALIYFIWWHGIFPYKLEIIYFVTFSILCGVRYLTDMWRYSKFSETFASVITNVQLCAAVASWLTVVVLYFVMPKLLSLRENEHLLKNRVEVLSRQKSLMLREVATRRSIVSLIDDIRSTLDGECVVKSTVVGLGQIFDLQECSFWFPSQTNKTLRLSHSLNHLVSVGSAVPMSLPVVAEIFNTIGAVRIPHTCPLVRANRSKCTKRAMNFEAVAIRVPLSFTESDDSSNACAINCAAMVLVLLSDNIRKFHEYDLEFLATVAEQVSVALGHASAIEESILACDHFKKQNSCMEVVLRDREIALQDFNDSKSGIFNQMEVPVCAMISLSSFLLETTLTFQQRAMAEMILRSTGSVETLLQNKRELSELQDGMLVLNLRTFNLFDCINEVVNMIKPAAAVKKLTLSLALAPDLPVKAAGDQIRLMEVILIVIGNAVKFTKEGHISVTASVIKPKTRRAWRPSTFHLVSSDSHFYLRVQMQVEDSGCGIDPQDIPTLFHPPRISNRQRSTRLGLPICKRLVELMNGRIWVESDGLGKGCTATIIVKLGVFKSIGP</sequence>
<dbReference type="GeneID" id="110801568"/>
<dbReference type="GO" id="GO:0005524">
    <property type="term" value="F:ATP binding"/>
    <property type="evidence" value="ECO:0007669"/>
    <property type="project" value="UniProtKB-KW"/>
</dbReference>
<dbReference type="PANTHER" id="PTHR24423:SF625">
    <property type="entry name" value="ETHYLENE RESPONSE SENSOR 1"/>
    <property type="match status" value="1"/>
</dbReference>
<dbReference type="GO" id="GO:0046872">
    <property type="term" value="F:metal ion binding"/>
    <property type="evidence" value="ECO:0007669"/>
    <property type="project" value="UniProtKB-KW"/>
</dbReference>
<keyword evidence="10" id="KW-0256">Endoplasmic reticulum</keyword>
<evidence type="ECO:0000256" key="9">
    <source>
        <dbReference type="ARBA" id="ARBA00022777"/>
    </source>
</evidence>
<accession>A0A9R0K8P9</accession>
<evidence type="ECO:0000256" key="13">
    <source>
        <dbReference type="ARBA" id="ARBA00023008"/>
    </source>
</evidence>
<reference evidence="20" key="1">
    <citation type="journal article" date="2021" name="Nat. Commun.">
        <title>Genomic analyses provide insights into spinach domestication and the genetic basis of agronomic traits.</title>
        <authorList>
            <person name="Cai X."/>
            <person name="Sun X."/>
            <person name="Xu C."/>
            <person name="Sun H."/>
            <person name="Wang X."/>
            <person name="Ge C."/>
            <person name="Zhang Z."/>
            <person name="Wang Q."/>
            <person name="Fei Z."/>
            <person name="Jiao C."/>
            <person name="Wang Q."/>
        </authorList>
    </citation>
    <scope>NUCLEOTIDE SEQUENCE [LARGE SCALE GENOMIC DNA]</scope>
    <source>
        <strain evidence="20">cv. Varoflay</strain>
    </source>
</reference>
<dbReference type="SUPFAM" id="SSF55781">
    <property type="entry name" value="GAF domain-like"/>
    <property type="match status" value="1"/>
</dbReference>
<keyword evidence="12 18" id="KW-1133">Transmembrane helix</keyword>
<dbReference type="PROSITE" id="PS50109">
    <property type="entry name" value="HIS_KIN"/>
    <property type="match status" value="1"/>
</dbReference>
<dbReference type="PANTHER" id="PTHR24423">
    <property type="entry name" value="TWO-COMPONENT SENSOR HISTIDINE KINASE"/>
    <property type="match status" value="1"/>
</dbReference>
<dbReference type="GO" id="GO:0051740">
    <property type="term" value="F:ethylene binding"/>
    <property type="evidence" value="ECO:0000318"/>
    <property type="project" value="GO_Central"/>
</dbReference>
<comment type="subcellular location">
    <subcellularLocation>
        <location evidence="2">Endoplasmic reticulum membrane</location>
        <topology evidence="2">Multi-pass membrane protein</topology>
    </subcellularLocation>
</comment>
<dbReference type="GO" id="GO:0004672">
    <property type="term" value="F:protein kinase activity"/>
    <property type="evidence" value="ECO:0007669"/>
    <property type="project" value="UniProtKB-ARBA"/>
</dbReference>
<feature type="transmembrane region" description="Helical" evidence="18">
    <location>
        <begin position="54"/>
        <end position="70"/>
    </location>
</feature>
<dbReference type="Proteomes" id="UP000813463">
    <property type="component" value="Chromosome 6"/>
</dbReference>
<dbReference type="SUPFAM" id="SSF55874">
    <property type="entry name" value="ATPase domain of HSP90 chaperone/DNA topoisomerase II/histidine kinase"/>
    <property type="match status" value="1"/>
</dbReference>
<name>A0A9R0K8P9_SPIOL</name>
<evidence type="ECO:0000256" key="7">
    <source>
        <dbReference type="ARBA" id="ARBA00022741"/>
    </source>
</evidence>
<evidence type="ECO:0000256" key="18">
    <source>
        <dbReference type="SAM" id="Phobius"/>
    </source>
</evidence>
<organism evidence="20 21">
    <name type="scientific">Spinacia oleracea</name>
    <name type="common">Spinach</name>
    <dbReference type="NCBI Taxonomy" id="3562"/>
    <lineage>
        <taxon>Eukaryota</taxon>
        <taxon>Viridiplantae</taxon>
        <taxon>Streptophyta</taxon>
        <taxon>Embryophyta</taxon>
        <taxon>Tracheophyta</taxon>
        <taxon>Spermatophyta</taxon>
        <taxon>Magnoliopsida</taxon>
        <taxon>eudicotyledons</taxon>
        <taxon>Gunneridae</taxon>
        <taxon>Pentapetalae</taxon>
        <taxon>Caryophyllales</taxon>
        <taxon>Chenopodiaceae</taxon>
        <taxon>Chenopodioideae</taxon>
        <taxon>Anserineae</taxon>
        <taxon>Spinacia</taxon>
    </lineage>
</organism>
<comment type="similarity">
    <text evidence="3">Belongs to the ethylene receptor family.</text>
</comment>
<dbReference type="InterPro" id="IPR036890">
    <property type="entry name" value="HATPase_C_sf"/>
</dbReference>
<dbReference type="GO" id="GO:0038199">
    <property type="term" value="F:ethylene receptor activity"/>
    <property type="evidence" value="ECO:0000318"/>
    <property type="project" value="GO_Central"/>
</dbReference>
<evidence type="ECO:0000313" key="21">
    <source>
        <dbReference type="RefSeq" id="XP_021862615.1"/>
    </source>
</evidence>
<keyword evidence="11" id="KW-0067">ATP-binding</keyword>
<keyword evidence="17" id="KW-0675">Receptor</keyword>
<gene>
    <name evidence="21" type="primary">LOC110801568</name>
</gene>
<evidence type="ECO:0000313" key="20">
    <source>
        <dbReference type="Proteomes" id="UP000813463"/>
    </source>
</evidence>
<dbReference type="SMART" id="SM00065">
    <property type="entry name" value="GAF"/>
    <property type="match status" value="1"/>
</dbReference>
<reference evidence="21" key="2">
    <citation type="submission" date="2025-08" db="UniProtKB">
        <authorList>
            <consortium name="RefSeq"/>
        </authorList>
    </citation>
    <scope>IDENTIFICATION</scope>
    <source>
        <tissue evidence="21">Leaf</tissue>
    </source>
</reference>
<dbReference type="Gene3D" id="3.30.450.40">
    <property type="match status" value="1"/>
</dbReference>
<evidence type="ECO:0000256" key="2">
    <source>
        <dbReference type="ARBA" id="ARBA00004477"/>
    </source>
</evidence>
<dbReference type="InterPro" id="IPR003018">
    <property type="entry name" value="GAF"/>
</dbReference>
<comment type="cofactor">
    <cofactor evidence="1">
        <name>Cu cation</name>
        <dbReference type="ChEBI" id="CHEBI:23378"/>
    </cofactor>
</comment>
<evidence type="ECO:0000256" key="6">
    <source>
        <dbReference type="ARBA" id="ARBA00022723"/>
    </source>
</evidence>
<keyword evidence="4" id="KW-0808">Transferase</keyword>
<keyword evidence="20" id="KW-1185">Reference proteome</keyword>
<dbReference type="Pfam" id="PF02518">
    <property type="entry name" value="HATPase_c"/>
    <property type="match status" value="1"/>
</dbReference>
<keyword evidence="7" id="KW-0547">Nucleotide-binding</keyword>
<evidence type="ECO:0000256" key="11">
    <source>
        <dbReference type="ARBA" id="ARBA00022840"/>
    </source>
</evidence>
<evidence type="ECO:0000256" key="4">
    <source>
        <dbReference type="ARBA" id="ARBA00022679"/>
    </source>
</evidence>
<dbReference type="InterPro" id="IPR004358">
    <property type="entry name" value="Sig_transdc_His_kin-like_C"/>
</dbReference>
<keyword evidence="6" id="KW-0479">Metal-binding</keyword>
<dbReference type="PRINTS" id="PR00344">
    <property type="entry name" value="BCTRLSENSOR"/>
</dbReference>
<dbReference type="InterPro" id="IPR058544">
    <property type="entry name" value="ETR1_N"/>
</dbReference>
<evidence type="ECO:0000256" key="5">
    <source>
        <dbReference type="ARBA" id="ARBA00022692"/>
    </source>
</evidence>
<dbReference type="KEGG" id="soe:110801568"/>
<dbReference type="AlphaFoldDB" id="A0A9R0K8P9"/>
<dbReference type="RefSeq" id="XP_021862615.1">
    <property type="nucleotide sequence ID" value="XM_022006923.2"/>
</dbReference>
<keyword evidence="8" id="KW-0936">Ethylene signaling pathway</keyword>
<keyword evidence="14" id="KW-0902">Two-component regulatory system</keyword>
<dbReference type="OrthoDB" id="21225at2759"/>
<keyword evidence="16" id="KW-1015">Disulfide bond</keyword>
<keyword evidence="9" id="KW-0418">Kinase</keyword>
<evidence type="ECO:0000256" key="14">
    <source>
        <dbReference type="ARBA" id="ARBA00023012"/>
    </source>
</evidence>
<dbReference type="InterPro" id="IPR029016">
    <property type="entry name" value="GAF-like_dom_sf"/>
</dbReference>
<dbReference type="GO" id="GO:0005783">
    <property type="term" value="C:endoplasmic reticulum"/>
    <property type="evidence" value="ECO:0000318"/>
    <property type="project" value="GO_Central"/>
</dbReference>
<evidence type="ECO:0000259" key="19">
    <source>
        <dbReference type="PROSITE" id="PS50109"/>
    </source>
</evidence>
<keyword evidence="15 18" id="KW-0472">Membrane</keyword>
<evidence type="ECO:0000256" key="12">
    <source>
        <dbReference type="ARBA" id="ARBA00022989"/>
    </source>
</evidence>
<feature type="transmembrane region" description="Helical" evidence="18">
    <location>
        <begin position="82"/>
        <end position="108"/>
    </location>
</feature>
<keyword evidence="13" id="KW-0186">Copper</keyword>
<feature type="transmembrane region" description="Helical" evidence="18">
    <location>
        <begin position="28"/>
        <end position="48"/>
    </location>
</feature>
<dbReference type="FunFam" id="3.30.565.10:FF:000030">
    <property type="entry name" value="Ethylene receptor 1"/>
    <property type="match status" value="1"/>
</dbReference>
<evidence type="ECO:0000256" key="8">
    <source>
        <dbReference type="ARBA" id="ARBA00022745"/>
    </source>
</evidence>
<dbReference type="InterPro" id="IPR003594">
    <property type="entry name" value="HATPase_dom"/>
</dbReference>
<dbReference type="InterPro" id="IPR005467">
    <property type="entry name" value="His_kinase_dom"/>
</dbReference>
<evidence type="ECO:0000256" key="15">
    <source>
        <dbReference type="ARBA" id="ARBA00023136"/>
    </source>
</evidence>